<feature type="transmembrane region" description="Helical" evidence="2">
    <location>
        <begin position="181"/>
        <end position="203"/>
    </location>
</feature>
<dbReference type="HOGENOM" id="CLU_442667_0_0_11"/>
<dbReference type="RefSeq" id="WP_013862152.1">
    <property type="nucleotide sequence ID" value="NC_015635.1"/>
</dbReference>
<feature type="compositionally biased region" description="Low complexity" evidence="1">
    <location>
        <begin position="75"/>
        <end position="85"/>
    </location>
</feature>
<feature type="compositionally biased region" description="Polar residues" evidence="1">
    <location>
        <begin position="22"/>
        <end position="31"/>
    </location>
</feature>
<dbReference type="OrthoDB" id="3722962at2"/>
<keyword evidence="2" id="KW-0472">Membrane</keyword>
<evidence type="ECO:0000313" key="3">
    <source>
        <dbReference type="EMBL" id="BAK34269.1"/>
    </source>
</evidence>
<sequence>MSADDPETPRPEDARGEEPETATDSSTADQQPATSATDPAVDAVADTGDTGDTADTGDDNDQELTRPLYRDEATPAGAAPSSDSASSDDDEDGPGDESSELIETTAESTPSDSRPRSELSDETTILSRARAHKRSQIERDPDETTLLPRTAGGSRVRRRDDSDNDYDDDIEADPKADRRRLLLMIGAVAVVAILGLLAGYAIIKTTSQPVAAPGSATSAPPDPDAPPTGDTTSSANTALITDQMLLTDTDAATLDSKRTWKVALTQRGSSPDSPHHPACLSVDVTKGAPTPQQSVLRLLSSNGSNSPAVLHQATAYGTPEEAAQAYAYASRALGDCAMTGAWVTAGHLIGGVGDQATAVTIQVLGGDAPEYRTVVLTRTGLVVDVVDVAKPDEAVSATRVAKVAGAIVDTQCQAAGGACSDEPEAQDGPPPLGGDKPGFLASGDLPPMGADLTRWAGTTPGEPDSNVLLGSGCEIVNWTKVPAEDRSHRTYLLADSASRFGLDQVIITNKDEQTATALATKVKDGWTSCHDRKLTATITPIREVSGPGAKSMDVKGWTTEVTQKSSDDATTKYRVGIVTAGTKVVFLFLNPQDTLDLTSDQFDTVAVRAGQRTTQVN</sequence>
<accession>F5XPG1</accession>
<evidence type="ECO:0000313" key="4">
    <source>
        <dbReference type="Proteomes" id="UP000007947"/>
    </source>
</evidence>
<gene>
    <name evidence="3" type="ordered locus">MLP_12550</name>
</gene>
<evidence type="ECO:0000256" key="2">
    <source>
        <dbReference type="SAM" id="Phobius"/>
    </source>
</evidence>
<dbReference type="Proteomes" id="UP000007947">
    <property type="component" value="Chromosome"/>
</dbReference>
<proteinExistence type="predicted"/>
<feature type="region of interest" description="Disordered" evidence="1">
    <location>
        <begin position="209"/>
        <end position="235"/>
    </location>
</feature>
<protein>
    <submittedName>
        <fullName evidence="3">Uncharacterized protein</fullName>
    </submittedName>
</protein>
<dbReference type="eggNOG" id="COG1595">
    <property type="taxonomic scope" value="Bacteria"/>
</dbReference>
<dbReference type="EMBL" id="AP012204">
    <property type="protein sequence ID" value="BAK34269.1"/>
    <property type="molecule type" value="Genomic_DNA"/>
</dbReference>
<reference evidence="3 4" key="1">
    <citation type="submission" date="2011-05" db="EMBL/GenBank/DDBJ databases">
        <title>Whole genome sequence of Microlunatus phosphovorus NM-1.</title>
        <authorList>
            <person name="Hosoyama A."/>
            <person name="Sasaki K."/>
            <person name="Harada T."/>
            <person name="Igarashi R."/>
            <person name="Kawakoshi A."/>
            <person name="Sasagawa M."/>
            <person name="Fukada J."/>
            <person name="Nakamura S."/>
            <person name="Katano Y."/>
            <person name="Hanada S."/>
            <person name="Kamagata Y."/>
            <person name="Nakamura N."/>
            <person name="Yamazaki S."/>
            <person name="Fujita N."/>
        </authorList>
    </citation>
    <scope>NUCLEOTIDE SEQUENCE [LARGE SCALE GENOMIC DNA]</scope>
    <source>
        <strain evidence="4">ATCC 700054 / DSM 10555 / JCM 9379 / NBRC 101784 / NCIMB 13414 / VKM Ac-1990 / NM-1</strain>
    </source>
</reference>
<feature type="compositionally biased region" description="Polar residues" evidence="1">
    <location>
        <begin position="101"/>
        <end position="112"/>
    </location>
</feature>
<feature type="compositionally biased region" description="Low complexity" evidence="1">
    <location>
        <begin position="32"/>
        <end position="54"/>
    </location>
</feature>
<evidence type="ECO:0000256" key="1">
    <source>
        <dbReference type="SAM" id="MobiDB-lite"/>
    </source>
</evidence>
<feature type="region of interest" description="Disordered" evidence="1">
    <location>
        <begin position="417"/>
        <end position="436"/>
    </location>
</feature>
<organism evidence="3 4">
    <name type="scientific">Microlunatus phosphovorus (strain ATCC 700054 / DSM 10555 / JCM 9379 / NBRC 101784 / NCIMB 13414 / VKM Ac-1990 / NM-1)</name>
    <dbReference type="NCBI Taxonomy" id="1032480"/>
    <lineage>
        <taxon>Bacteria</taxon>
        <taxon>Bacillati</taxon>
        <taxon>Actinomycetota</taxon>
        <taxon>Actinomycetes</taxon>
        <taxon>Propionibacteriales</taxon>
        <taxon>Propionibacteriaceae</taxon>
        <taxon>Microlunatus</taxon>
    </lineage>
</organism>
<dbReference type="STRING" id="1032480.MLP_12550"/>
<feature type="compositionally biased region" description="Basic and acidic residues" evidence="1">
    <location>
        <begin position="7"/>
        <end position="18"/>
    </location>
</feature>
<dbReference type="KEGG" id="mph:MLP_12550"/>
<name>F5XPG1_MICPN</name>
<feature type="region of interest" description="Disordered" evidence="1">
    <location>
        <begin position="1"/>
        <end position="171"/>
    </location>
</feature>
<feature type="compositionally biased region" description="Acidic residues" evidence="1">
    <location>
        <begin position="86"/>
        <end position="100"/>
    </location>
</feature>
<keyword evidence="2" id="KW-0812">Transmembrane</keyword>
<feature type="compositionally biased region" description="Acidic residues" evidence="1">
    <location>
        <begin position="162"/>
        <end position="171"/>
    </location>
</feature>
<dbReference type="AlphaFoldDB" id="F5XPG1"/>
<keyword evidence="2" id="KW-1133">Transmembrane helix</keyword>
<feature type="region of interest" description="Disordered" evidence="1">
    <location>
        <begin position="265"/>
        <end position="286"/>
    </location>
</feature>
<keyword evidence="4" id="KW-1185">Reference proteome</keyword>